<protein>
    <submittedName>
        <fullName evidence="10">ABC transporter permease</fullName>
    </submittedName>
</protein>
<name>A0A4P9A2N5_9BACT</name>
<dbReference type="AlphaFoldDB" id="A0A4P9A2N5"/>
<comment type="subcellular location">
    <subcellularLocation>
        <location evidence="1">Cell membrane</location>
        <topology evidence="1">Multi-pass membrane protein</topology>
    </subcellularLocation>
</comment>
<dbReference type="InterPro" id="IPR025857">
    <property type="entry name" value="MacB_PCD"/>
</dbReference>
<feature type="transmembrane region" description="Helical" evidence="7">
    <location>
        <begin position="298"/>
        <end position="323"/>
    </location>
</feature>
<keyword evidence="11" id="KW-1185">Reference proteome</keyword>
<evidence type="ECO:0000256" key="6">
    <source>
        <dbReference type="ARBA" id="ARBA00038076"/>
    </source>
</evidence>
<feature type="transmembrane region" description="Helical" evidence="7">
    <location>
        <begin position="350"/>
        <end position="375"/>
    </location>
</feature>
<gene>
    <name evidence="10" type="ORF">FBF37_00965</name>
</gene>
<dbReference type="RefSeq" id="WP_138078612.1">
    <property type="nucleotide sequence ID" value="NZ_CP040004.1"/>
</dbReference>
<evidence type="ECO:0000313" key="11">
    <source>
        <dbReference type="Proteomes" id="UP000310639"/>
    </source>
</evidence>
<dbReference type="OrthoDB" id="9770036at2"/>
<evidence type="ECO:0000256" key="3">
    <source>
        <dbReference type="ARBA" id="ARBA00022692"/>
    </source>
</evidence>
<evidence type="ECO:0000256" key="5">
    <source>
        <dbReference type="ARBA" id="ARBA00023136"/>
    </source>
</evidence>
<dbReference type="PANTHER" id="PTHR30572:SF4">
    <property type="entry name" value="ABC TRANSPORTER PERMEASE YTRF"/>
    <property type="match status" value="1"/>
</dbReference>
<keyword evidence="2" id="KW-1003">Cell membrane</keyword>
<evidence type="ECO:0000313" key="10">
    <source>
        <dbReference type="EMBL" id="QCT42044.1"/>
    </source>
</evidence>
<dbReference type="InterPro" id="IPR050250">
    <property type="entry name" value="Macrolide_Exporter_MacB"/>
</dbReference>
<organism evidence="10 11">
    <name type="scientific">Candidatus Nanosynbacter featherlites</name>
    <dbReference type="NCBI Taxonomy" id="2572088"/>
    <lineage>
        <taxon>Bacteria</taxon>
        <taxon>Candidatus Saccharimonadota</taxon>
        <taxon>Candidatus Saccharimonadia</taxon>
        <taxon>Candidatus Nanosynbacterales</taxon>
        <taxon>Candidatus Nanosynbacteraceae</taxon>
        <taxon>Candidatus Nanosynbacter</taxon>
    </lineage>
</organism>
<feature type="transmembrane region" description="Helical" evidence="7">
    <location>
        <begin position="395"/>
        <end position="412"/>
    </location>
</feature>
<feature type="domain" description="MacB-like periplasmic core" evidence="9">
    <location>
        <begin position="21"/>
        <end position="272"/>
    </location>
</feature>
<keyword evidence="5 7" id="KW-0472">Membrane</keyword>
<dbReference type="GO" id="GO:0022857">
    <property type="term" value="F:transmembrane transporter activity"/>
    <property type="evidence" value="ECO:0007669"/>
    <property type="project" value="TreeGrafter"/>
</dbReference>
<dbReference type="Pfam" id="PF12704">
    <property type="entry name" value="MacB_PCD"/>
    <property type="match status" value="1"/>
</dbReference>
<keyword evidence="4 7" id="KW-1133">Transmembrane helix</keyword>
<evidence type="ECO:0000256" key="1">
    <source>
        <dbReference type="ARBA" id="ARBA00004651"/>
    </source>
</evidence>
<comment type="similarity">
    <text evidence="6">Belongs to the ABC-4 integral membrane protein family.</text>
</comment>
<evidence type="ECO:0000256" key="4">
    <source>
        <dbReference type="ARBA" id="ARBA00022989"/>
    </source>
</evidence>
<dbReference type="Proteomes" id="UP000310639">
    <property type="component" value="Chromosome"/>
</dbReference>
<evidence type="ECO:0000259" key="8">
    <source>
        <dbReference type="Pfam" id="PF02687"/>
    </source>
</evidence>
<feature type="transmembrane region" description="Helical" evidence="7">
    <location>
        <begin position="21"/>
        <end position="41"/>
    </location>
</feature>
<dbReference type="KEGG" id="nft:FBF37_00965"/>
<dbReference type="Pfam" id="PF02687">
    <property type="entry name" value="FtsX"/>
    <property type="match status" value="1"/>
</dbReference>
<sequence>MRRIDIINRARRNLRQSKGRTILTALAISVGAFTIGLALMAGEGGRLYTNSIVDAAGDKRVIMVGKKVESEKKEELPEYGSSAEETDKNKALAARSKYSLNDKDLEKIRQTPHVKTVTPAYSTDGVAYAKSSANDKKFALTVAVKMDRTRAELAAGTLEDFMPKPGEIIIPNDYVKQLGFKDAQSAIGQTITLGVRSAVQGGNVAKEVSFKIAAVDKKSDTILFYEPMLRISTADAKAIYEFSHDKSQPNQYSTAIALVDDEKNVDAAKDVIGKDYSAYSIQDIRKALLTMVNVAQAALAAFGGLALLASVFGIINTMYISVLERTSQIGLMKALGMRGRDIGKLFRYEAAWVGLLGGLIGVGLASLVTLLNPVITNALGLSAGTNLLVINPLQIGLLVFGLVVMAVISGWLPSRKATKLDPIEALRTE</sequence>
<evidence type="ECO:0000256" key="7">
    <source>
        <dbReference type="SAM" id="Phobius"/>
    </source>
</evidence>
<proteinExistence type="inferred from homology"/>
<dbReference type="PANTHER" id="PTHR30572">
    <property type="entry name" value="MEMBRANE COMPONENT OF TRANSPORTER-RELATED"/>
    <property type="match status" value="1"/>
</dbReference>
<feature type="domain" description="ABC3 transporter permease C-terminal" evidence="8">
    <location>
        <begin position="301"/>
        <end position="422"/>
    </location>
</feature>
<evidence type="ECO:0000259" key="9">
    <source>
        <dbReference type="Pfam" id="PF12704"/>
    </source>
</evidence>
<accession>A0A4P9A2N5</accession>
<dbReference type="GO" id="GO:0005886">
    <property type="term" value="C:plasma membrane"/>
    <property type="evidence" value="ECO:0007669"/>
    <property type="project" value="UniProtKB-SubCell"/>
</dbReference>
<dbReference type="EMBL" id="CP040004">
    <property type="protein sequence ID" value="QCT42044.1"/>
    <property type="molecule type" value="Genomic_DNA"/>
</dbReference>
<evidence type="ECO:0000256" key="2">
    <source>
        <dbReference type="ARBA" id="ARBA00022475"/>
    </source>
</evidence>
<keyword evidence="3 7" id="KW-0812">Transmembrane</keyword>
<reference evidence="10 11" key="1">
    <citation type="submission" date="2019-04" db="EMBL/GenBank/DDBJ databases">
        <title>Saccharibacteria TM7 genomes.</title>
        <authorList>
            <person name="Bor B."/>
            <person name="He X."/>
            <person name="Chen T."/>
            <person name="Dewhirst F.E."/>
        </authorList>
    </citation>
    <scope>NUCLEOTIDE SEQUENCE [LARGE SCALE GENOMIC DNA]</scope>
    <source>
        <strain evidence="10 11">BB001</strain>
    </source>
</reference>
<dbReference type="InterPro" id="IPR003838">
    <property type="entry name" value="ABC3_permease_C"/>
</dbReference>